<keyword evidence="8" id="KW-1185">Reference proteome</keyword>
<feature type="transmembrane region" description="Helical" evidence="6">
    <location>
        <begin position="114"/>
        <end position="137"/>
    </location>
</feature>
<sequence>MPISIFGFQALWSPVYLAVIVMVTILYFLTTVKWRDKFEGNQPLSKKEAIFFLSGILLLYILKGSPVDLYGHILFTMHMVQMALMLLLVAPLLIMGIPTYVWKAFINIPVVKPLFNFFTKPMLAIILFGMIFSFYHIPMVFDFVKQDSLIHAGVNVILFTSAMFYWWPVVNNMEGMYKFHGLKKLGYLFGLSVLVTPACAMIIFSSTPFYATYTDGAAWLQAMALCVPAGTLSQLNLSGPELFSSMSALEDQRTGGITMKIIQELVFTAFIWMVFYEWLRNETENADEITAKSIQDRKDMAFHRHNA</sequence>
<evidence type="ECO:0000256" key="6">
    <source>
        <dbReference type="SAM" id="Phobius"/>
    </source>
</evidence>
<keyword evidence="5 6" id="KW-0472">Membrane</keyword>
<dbReference type="AlphaFoldDB" id="A0A1B1S3V8"/>
<feature type="transmembrane region" description="Helical" evidence="6">
    <location>
        <begin position="49"/>
        <end position="67"/>
    </location>
</feature>
<dbReference type="RefSeq" id="WP_049693374.1">
    <property type="nucleotide sequence ID" value="NZ_CP016540.2"/>
</dbReference>
<evidence type="ECO:0000256" key="1">
    <source>
        <dbReference type="ARBA" id="ARBA00004651"/>
    </source>
</evidence>
<dbReference type="InterPro" id="IPR019108">
    <property type="entry name" value="Caa3_assmbl_CtaG-rel"/>
</dbReference>
<feature type="transmembrane region" description="Helical" evidence="6">
    <location>
        <begin position="187"/>
        <end position="211"/>
    </location>
</feature>
<keyword evidence="4 6" id="KW-1133">Transmembrane helix</keyword>
<feature type="transmembrane region" description="Helical" evidence="6">
    <location>
        <begin position="79"/>
        <end position="102"/>
    </location>
</feature>
<feature type="transmembrane region" description="Helical" evidence="6">
    <location>
        <begin position="6"/>
        <end position="29"/>
    </location>
</feature>
<evidence type="ECO:0000313" key="7">
    <source>
        <dbReference type="EMBL" id="ANU27868.1"/>
    </source>
</evidence>
<name>A0A1B1S3V8_9BACL</name>
<evidence type="ECO:0000256" key="2">
    <source>
        <dbReference type="ARBA" id="ARBA00022475"/>
    </source>
</evidence>
<evidence type="ECO:0000256" key="3">
    <source>
        <dbReference type="ARBA" id="ARBA00022692"/>
    </source>
</evidence>
<organism evidence="7 8">
    <name type="scientific">Planococcus versutus</name>
    <dbReference type="NCBI Taxonomy" id="1302659"/>
    <lineage>
        <taxon>Bacteria</taxon>
        <taxon>Bacillati</taxon>
        <taxon>Bacillota</taxon>
        <taxon>Bacilli</taxon>
        <taxon>Bacillales</taxon>
        <taxon>Caryophanaceae</taxon>
        <taxon>Planococcus</taxon>
    </lineage>
</organism>
<protein>
    <submittedName>
        <fullName evidence="7">Cytochrome c oxidase assembly factor CtaG</fullName>
    </submittedName>
</protein>
<feature type="transmembrane region" description="Helical" evidence="6">
    <location>
        <begin position="149"/>
        <end position="167"/>
    </location>
</feature>
<evidence type="ECO:0000256" key="5">
    <source>
        <dbReference type="ARBA" id="ARBA00023136"/>
    </source>
</evidence>
<dbReference type="EMBL" id="CP016540">
    <property type="protein sequence ID" value="ANU27868.1"/>
    <property type="molecule type" value="Genomic_DNA"/>
</dbReference>
<dbReference type="STRING" id="1302659.I858_012820"/>
<feature type="transmembrane region" description="Helical" evidence="6">
    <location>
        <begin position="257"/>
        <end position="275"/>
    </location>
</feature>
<dbReference type="Proteomes" id="UP000053354">
    <property type="component" value="Chromosome"/>
</dbReference>
<gene>
    <name evidence="7" type="ORF">I858_012820</name>
</gene>
<dbReference type="GO" id="GO:0005886">
    <property type="term" value="C:plasma membrane"/>
    <property type="evidence" value="ECO:0007669"/>
    <property type="project" value="UniProtKB-SubCell"/>
</dbReference>
<accession>A0A1B1S3V8</accession>
<keyword evidence="3 6" id="KW-0812">Transmembrane</keyword>
<keyword evidence="2" id="KW-1003">Cell membrane</keyword>
<comment type="subcellular location">
    <subcellularLocation>
        <location evidence="1">Cell membrane</location>
        <topology evidence="1">Multi-pass membrane protein</topology>
    </subcellularLocation>
</comment>
<evidence type="ECO:0000313" key="8">
    <source>
        <dbReference type="Proteomes" id="UP000053354"/>
    </source>
</evidence>
<dbReference type="KEGG" id="pll:I858_012820"/>
<dbReference type="NCBIfam" id="TIGR02737">
    <property type="entry name" value="caa3_CtaG"/>
    <property type="match status" value="1"/>
</dbReference>
<dbReference type="InterPro" id="IPR014108">
    <property type="entry name" value="Caa3-assmbl_CtaG"/>
</dbReference>
<dbReference type="Pfam" id="PF09678">
    <property type="entry name" value="Caa3_CtaG"/>
    <property type="match status" value="1"/>
</dbReference>
<proteinExistence type="predicted"/>
<dbReference type="OrthoDB" id="128422at2"/>
<reference evidence="7" key="1">
    <citation type="submission" date="2016-10" db="EMBL/GenBank/DDBJ databases">
        <authorList>
            <person name="See-Too W.S."/>
        </authorList>
    </citation>
    <scope>NUCLEOTIDE SEQUENCE</scope>
    <source>
        <strain evidence="7">L10.15</strain>
    </source>
</reference>
<evidence type="ECO:0000256" key="4">
    <source>
        <dbReference type="ARBA" id="ARBA00022989"/>
    </source>
</evidence>